<keyword evidence="3" id="KW-0282">Flagellum</keyword>
<feature type="region of interest" description="Disordered" evidence="2">
    <location>
        <begin position="141"/>
        <end position="164"/>
    </location>
</feature>
<reference evidence="3" key="1">
    <citation type="submission" date="2024-05" db="EMBL/GenBank/DDBJ databases">
        <title>Alkalihalobacillus sp. strain MEB203 novel alkaliphilic bacterium from Lonar Lake, India.</title>
        <authorList>
            <person name="Joshi A."/>
            <person name="Thite S."/>
            <person name="Mengade P."/>
        </authorList>
    </citation>
    <scope>NUCLEOTIDE SEQUENCE</scope>
    <source>
        <strain evidence="3">MEB 203</strain>
    </source>
</reference>
<name>A0ABT5VF04_9BACI</name>
<gene>
    <name evidence="3" type="ORF">N7Z68_11680</name>
</gene>
<dbReference type="Proteomes" id="UP001148125">
    <property type="component" value="Unassembled WGS sequence"/>
</dbReference>
<protein>
    <submittedName>
        <fullName evidence="3">Flagellar protein FlgN</fullName>
    </submittedName>
</protein>
<keyword evidence="1" id="KW-1005">Bacterial flagellum biogenesis</keyword>
<feature type="compositionally biased region" description="Polar residues" evidence="2">
    <location>
        <begin position="153"/>
        <end position="164"/>
    </location>
</feature>
<sequence>MSAKAVIAVLADLTKLHKTFNEIAREKTDVIQKNDMPALDVLIKKEGALIHQLRKLEQDRMIVVEEYLKSKGLVTEGVTMDQLLELAPKEEQPILTKIHRALMSEIDKLKQNNELNQQLIEDSLRFVNLSLDLMAPEPDDVTYQRPMQKNYEAGSSRSIFDSKA</sequence>
<evidence type="ECO:0000313" key="4">
    <source>
        <dbReference type="Proteomes" id="UP001148125"/>
    </source>
</evidence>
<keyword evidence="3" id="KW-0969">Cilium</keyword>
<evidence type="ECO:0000256" key="1">
    <source>
        <dbReference type="ARBA" id="ARBA00022795"/>
    </source>
</evidence>
<accession>A0ABT5VF04</accession>
<dbReference type="InterPro" id="IPR007809">
    <property type="entry name" value="FlgN-like"/>
</dbReference>
<dbReference type="SUPFAM" id="SSF140566">
    <property type="entry name" value="FlgN-like"/>
    <property type="match status" value="1"/>
</dbReference>
<dbReference type="InterPro" id="IPR036679">
    <property type="entry name" value="FlgN-like_sf"/>
</dbReference>
<evidence type="ECO:0000313" key="3">
    <source>
        <dbReference type="EMBL" id="MDE5414041.1"/>
    </source>
</evidence>
<keyword evidence="4" id="KW-1185">Reference proteome</keyword>
<dbReference type="RefSeq" id="WP_275118657.1">
    <property type="nucleotide sequence ID" value="NZ_JAOTPO010000007.1"/>
</dbReference>
<dbReference type="Gene3D" id="1.20.58.300">
    <property type="entry name" value="FlgN-like"/>
    <property type="match status" value="1"/>
</dbReference>
<dbReference type="Pfam" id="PF05130">
    <property type="entry name" value="FlgN"/>
    <property type="match status" value="1"/>
</dbReference>
<organism evidence="3 4">
    <name type="scientific">Alkalihalobacterium chitinilyticum</name>
    <dbReference type="NCBI Taxonomy" id="2980103"/>
    <lineage>
        <taxon>Bacteria</taxon>
        <taxon>Bacillati</taxon>
        <taxon>Bacillota</taxon>
        <taxon>Bacilli</taxon>
        <taxon>Bacillales</taxon>
        <taxon>Bacillaceae</taxon>
        <taxon>Alkalihalobacterium</taxon>
    </lineage>
</organism>
<comment type="caution">
    <text evidence="3">The sequence shown here is derived from an EMBL/GenBank/DDBJ whole genome shotgun (WGS) entry which is preliminary data.</text>
</comment>
<proteinExistence type="predicted"/>
<keyword evidence="3" id="KW-0966">Cell projection</keyword>
<dbReference type="EMBL" id="JAOTPO010000007">
    <property type="protein sequence ID" value="MDE5414041.1"/>
    <property type="molecule type" value="Genomic_DNA"/>
</dbReference>
<evidence type="ECO:0000256" key="2">
    <source>
        <dbReference type="SAM" id="MobiDB-lite"/>
    </source>
</evidence>